<sequence>MLEIQEFEEINSENDLIFLTNIAKESALIGNEILIKNYNKIQTITSKGRKGDLVTNVDLEVEEKIKEYLTIKTPEISIHAEESGKLIKTSQLTWCIDPLDGTTNYSHGYPFFGTSIGLLYKNNPILGAISVPYLNELYSACIGKGSYCNDKKLMVSNANSLIDSLLVTGFAYDRFDTEDNNYAEFCYLTHKTRGVRRGGAAAVDLAFVASGKVDGYWERGLEIWDLAAGAIIVKEAGGSVSDYPNGEFNLSSGRILACSPRLEEELKMELSKVTPLNKQLYT</sequence>
<proteinExistence type="inferred from homology"/>
<comment type="cofactor">
    <cofactor evidence="2 7 8">
        <name>Mg(2+)</name>
        <dbReference type="ChEBI" id="CHEBI:18420"/>
    </cofactor>
</comment>
<dbReference type="GO" id="GO:0008934">
    <property type="term" value="F:inositol monophosphate 1-phosphatase activity"/>
    <property type="evidence" value="ECO:0007669"/>
    <property type="project" value="InterPro"/>
</dbReference>
<evidence type="ECO:0000313" key="10">
    <source>
        <dbReference type="Proteomes" id="UP000001026"/>
    </source>
</evidence>
<dbReference type="Gene3D" id="3.30.540.10">
    <property type="entry name" value="Fructose-1,6-Bisphosphatase, subunit A, domain 1"/>
    <property type="match status" value="1"/>
</dbReference>
<dbReference type="CDD" id="cd01639">
    <property type="entry name" value="IMPase"/>
    <property type="match status" value="1"/>
</dbReference>
<feature type="binding site" evidence="7">
    <location>
        <position position="97"/>
    </location>
    <ligand>
        <name>Mg(2+)</name>
        <dbReference type="ChEBI" id="CHEBI:18420"/>
        <label>1</label>
        <note>catalytic</note>
    </ligand>
</feature>
<feature type="binding site" evidence="7">
    <location>
        <position position="99"/>
    </location>
    <ligand>
        <name>Mg(2+)</name>
        <dbReference type="ChEBI" id="CHEBI:18420"/>
        <label>1</label>
        <note>catalytic</note>
    </ligand>
</feature>
<evidence type="ECO:0000256" key="7">
    <source>
        <dbReference type="PIRSR" id="PIRSR600760-2"/>
    </source>
</evidence>
<reference evidence="9 10" key="1">
    <citation type="journal article" date="2003" name="Nature">
        <title>Genome divergence in two Prochlorococcus ecotypes reflects oceanic niche differentiation.</title>
        <authorList>
            <person name="Rocap G."/>
            <person name="Larimer F.W."/>
            <person name="Lamerdin J.E."/>
            <person name="Malfatti S."/>
            <person name="Chain P."/>
            <person name="Ahlgren N.A."/>
            <person name="Arellano A."/>
            <person name="Coleman M."/>
            <person name="Hauser L."/>
            <person name="Hess W.R."/>
            <person name="Johnson Z.I."/>
            <person name="Land M.L."/>
            <person name="Lindell D."/>
            <person name="Post A.F."/>
            <person name="Regala W."/>
            <person name="Shah M."/>
            <person name="Shaw S.L."/>
            <person name="Steglich C."/>
            <person name="Sullivan M.B."/>
            <person name="Ting C.S."/>
            <person name="Tolonen A."/>
            <person name="Webb E.A."/>
            <person name="Zinser E.R."/>
            <person name="Chisholm S.W."/>
        </authorList>
    </citation>
    <scope>NUCLEOTIDE SEQUENCE [LARGE SCALE GENOMIC DNA]</scope>
    <source>
        <strain evidence="10">CCMP1986 / NIES-2087 / MED4</strain>
    </source>
</reference>
<dbReference type="InterPro" id="IPR020583">
    <property type="entry name" value="Inositol_monoP_metal-BS"/>
</dbReference>
<dbReference type="SUPFAM" id="SSF56655">
    <property type="entry name" value="Carbohydrate phosphatase"/>
    <property type="match status" value="1"/>
</dbReference>
<dbReference type="EC" id="3.1.3.25" evidence="8"/>
<dbReference type="FunFam" id="3.30.540.10:FF:000003">
    <property type="entry name" value="Inositol-1-monophosphatase"/>
    <property type="match status" value="1"/>
</dbReference>
<evidence type="ECO:0000256" key="5">
    <source>
        <dbReference type="ARBA" id="ARBA00022801"/>
    </source>
</evidence>
<evidence type="ECO:0000256" key="1">
    <source>
        <dbReference type="ARBA" id="ARBA00001033"/>
    </source>
</evidence>
<keyword evidence="5 8" id="KW-0378">Hydrolase</keyword>
<dbReference type="PANTHER" id="PTHR20854">
    <property type="entry name" value="INOSITOL MONOPHOSPHATASE"/>
    <property type="match status" value="1"/>
</dbReference>
<dbReference type="AlphaFoldDB" id="Q7V1H2"/>
<feature type="binding site" evidence="7">
    <location>
        <position position="100"/>
    </location>
    <ligand>
        <name>Mg(2+)</name>
        <dbReference type="ChEBI" id="CHEBI:18420"/>
        <label>1</label>
        <note>catalytic</note>
    </ligand>
</feature>
<dbReference type="FunFam" id="3.40.190.80:FF:000002">
    <property type="entry name" value="Inositol-1-monophosphatase"/>
    <property type="match status" value="1"/>
</dbReference>
<dbReference type="PROSITE" id="PS00629">
    <property type="entry name" value="IMP_1"/>
    <property type="match status" value="1"/>
</dbReference>
<keyword evidence="6 7" id="KW-0460">Magnesium</keyword>
<keyword evidence="4 7" id="KW-0479">Metal-binding</keyword>
<dbReference type="Proteomes" id="UP000001026">
    <property type="component" value="Chromosome"/>
</dbReference>
<dbReference type="Pfam" id="PF00459">
    <property type="entry name" value="Inositol_P"/>
    <property type="match status" value="1"/>
</dbReference>
<dbReference type="PANTHER" id="PTHR20854:SF4">
    <property type="entry name" value="INOSITOL-1-MONOPHOSPHATASE-RELATED"/>
    <property type="match status" value="1"/>
</dbReference>
<dbReference type="EMBL" id="BX548174">
    <property type="protein sequence ID" value="CAE19358.1"/>
    <property type="molecule type" value="Genomic_DNA"/>
</dbReference>
<dbReference type="InterPro" id="IPR033942">
    <property type="entry name" value="IMPase"/>
</dbReference>
<accession>Q7V1H2</accession>
<name>Q7V1H2_PROMP</name>
<organism evidence="9 10">
    <name type="scientific">Prochlorococcus marinus subsp. pastoris (strain CCMP1986 / NIES-2087 / MED4)</name>
    <dbReference type="NCBI Taxonomy" id="59919"/>
    <lineage>
        <taxon>Bacteria</taxon>
        <taxon>Bacillati</taxon>
        <taxon>Cyanobacteriota</taxon>
        <taxon>Cyanophyceae</taxon>
        <taxon>Synechococcales</taxon>
        <taxon>Prochlorococcaceae</taxon>
        <taxon>Prochlorococcus</taxon>
    </lineage>
</organism>
<dbReference type="GO" id="GO:0007165">
    <property type="term" value="P:signal transduction"/>
    <property type="evidence" value="ECO:0007669"/>
    <property type="project" value="TreeGrafter"/>
</dbReference>
<dbReference type="OrthoDB" id="9772456at2"/>
<dbReference type="KEGG" id="pmm:PMM0899"/>
<evidence type="ECO:0000256" key="2">
    <source>
        <dbReference type="ARBA" id="ARBA00001946"/>
    </source>
</evidence>
<protein>
    <recommendedName>
        <fullName evidence="8">Inositol-1-monophosphatase</fullName>
        <ecNumber evidence="8">3.1.3.25</ecNumber>
    </recommendedName>
</protein>
<evidence type="ECO:0000256" key="4">
    <source>
        <dbReference type="ARBA" id="ARBA00022723"/>
    </source>
</evidence>
<comment type="catalytic activity">
    <reaction evidence="1 8">
        <text>a myo-inositol phosphate + H2O = myo-inositol + phosphate</text>
        <dbReference type="Rhea" id="RHEA:24056"/>
        <dbReference type="ChEBI" id="CHEBI:15377"/>
        <dbReference type="ChEBI" id="CHEBI:17268"/>
        <dbReference type="ChEBI" id="CHEBI:43474"/>
        <dbReference type="ChEBI" id="CHEBI:84139"/>
        <dbReference type="EC" id="3.1.3.25"/>
    </reaction>
</comment>
<dbReference type="GO" id="GO:0046854">
    <property type="term" value="P:phosphatidylinositol phosphate biosynthetic process"/>
    <property type="evidence" value="ECO:0007669"/>
    <property type="project" value="InterPro"/>
</dbReference>
<dbReference type="GO" id="GO:0046872">
    <property type="term" value="F:metal ion binding"/>
    <property type="evidence" value="ECO:0007669"/>
    <property type="project" value="UniProtKB-KW"/>
</dbReference>
<dbReference type="Gene3D" id="3.40.190.80">
    <property type="match status" value="1"/>
</dbReference>
<evidence type="ECO:0000256" key="3">
    <source>
        <dbReference type="ARBA" id="ARBA00009759"/>
    </source>
</evidence>
<feature type="binding site" evidence="7">
    <location>
        <position position="225"/>
    </location>
    <ligand>
        <name>Mg(2+)</name>
        <dbReference type="ChEBI" id="CHEBI:18420"/>
        <label>1</label>
        <note>catalytic</note>
    </ligand>
</feature>
<dbReference type="STRING" id="59919.PMM0899"/>
<dbReference type="RefSeq" id="WP_011132532.1">
    <property type="nucleotide sequence ID" value="NC_005072.1"/>
</dbReference>
<evidence type="ECO:0000256" key="6">
    <source>
        <dbReference type="ARBA" id="ARBA00022842"/>
    </source>
</evidence>
<dbReference type="InterPro" id="IPR000760">
    <property type="entry name" value="Inositol_monophosphatase-like"/>
</dbReference>
<dbReference type="HOGENOM" id="CLU_044118_0_4_3"/>
<comment type="similarity">
    <text evidence="3 8">Belongs to the inositol monophosphatase superfamily.</text>
</comment>
<feature type="binding site" evidence="7">
    <location>
        <position position="81"/>
    </location>
    <ligand>
        <name>Mg(2+)</name>
        <dbReference type="ChEBI" id="CHEBI:18420"/>
        <label>1</label>
        <note>catalytic</note>
    </ligand>
</feature>
<dbReference type="InterPro" id="IPR020550">
    <property type="entry name" value="Inositol_monophosphatase_CS"/>
</dbReference>
<dbReference type="GO" id="GO:0006020">
    <property type="term" value="P:inositol metabolic process"/>
    <property type="evidence" value="ECO:0007669"/>
    <property type="project" value="TreeGrafter"/>
</dbReference>
<dbReference type="PRINTS" id="PR00377">
    <property type="entry name" value="IMPHPHTASES"/>
</dbReference>
<evidence type="ECO:0000313" key="9">
    <source>
        <dbReference type="EMBL" id="CAE19358.1"/>
    </source>
</evidence>
<dbReference type="PROSITE" id="PS00630">
    <property type="entry name" value="IMP_2"/>
    <property type="match status" value="1"/>
</dbReference>
<gene>
    <name evidence="9" type="ordered locus">PMM0899</name>
</gene>
<evidence type="ECO:0000256" key="8">
    <source>
        <dbReference type="RuleBase" id="RU364068"/>
    </source>
</evidence>
<dbReference type="eggNOG" id="COG0483">
    <property type="taxonomic scope" value="Bacteria"/>
</dbReference>